<gene>
    <name evidence="1" type="ORF">HDC17117</name>
</gene>
<sequence>MSVYSFAVSYSSSYCSLWPDDSFQPISGEDINIRTSLGRFSRSTLAGVPESLNHSLGTTKAGKEVRWLPGHCYCDSLPVSIPPQSALFAVCCPGLSSQSIYPLPTASLQRGRCHCHGPPMSPLIRLVLMWWDGELGRNICLCTTVFVSVQTTASCSKGDQEDDDVDGTRLGLGLRLGMGMGMRTMTMTAMMVMMLLDDLVLRPAACCIPLAHLLPMATEMCVLKLQVDLANDGLWRL</sequence>
<reference evidence="1" key="1">
    <citation type="journal article" date="2003" name="Genome Biol.">
        <title>An integrated gene annotation and transcriptional profiling approach towards the full gene content of the Drosophila genome.</title>
        <authorList>
            <person name="Hild M."/>
            <person name="Beckmann B."/>
            <person name="Haas S.A."/>
            <person name="Koch B."/>
            <person name="Solovyev V."/>
            <person name="Busold C."/>
            <person name="Fellenberg K."/>
            <person name="Boutros M."/>
            <person name="Vingron M."/>
            <person name="Sauer F."/>
            <person name="Hoheisel J.D."/>
            <person name="Paro R."/>
        </authorList>
    </citation>
    <scope>NUCLEOTIDE SEQUENCE</scope>
</reference>
<accession>Q6IIT7</accession>
<name>Q6IIT7_DROME</name>
<protein>
    <submittedName>
        <fullName evidence="1">HDC17117</fullName>
    </submittedName>
</protein>
<dbReference type="AlphaFoldDB" id="Q6IIT7"/>
<evidence type="ECO:0000313" key="1">
    <source>
        <dbReference type="EMBL" id="DAA03179.1"/>
    </source>
</evidence>
<organism evidence="1">
    <name type="scientific">Drosophila melanogaster</name>
    <name type="common">Fruit fly</name>
    <dbReference type="NCBI Taxonomy" id="7227"/>
    <lineage>
        <taxon>Eukaryota</taxon>
        <taxon>Metazoa</taxon>
        <taxon>Ecdysozoa</taxon>
        <taxon>Arthropoda</taxon>
        <taxon>Hexapoda</taxon>
        <taxon>Insecta</taxon>
        <taxon>Pterygota</taxon>
        <taxon>Neoptera</taxon>
        <taxon>Endopterygota</taxon>
        <taxon>Diptera</taxon>
        <taxon>Brachycera</taxon>
        <taxon>Muscomorpha</taxon>
        <taxon>Ephydroidea</taxon>
        <taxon>Drosophilidae</taxon>
        <taxon>Drosophila</taxon>
        <taxon>Sophophora</taxon>
    </lineage>
</organism>
<dbReference type="EMBL" id="BK002979">
    <property type="protein sequence ID" value="DAA03179.1"/>
    <property type="molecule type" value="Genomic_DNA"/>
</dbReference>
<proteinExistence type="predicted"/>